<protein>
    <submittedName>
        <fullName evidence="1">Uncharacterized protein</fullName>
    </submittedName>
</protein>
<dbReference type="EMBL" id="JAESIY010000005">
    <property type="protein sequence ID" value="MBL3656702.1"/>
    <property type="molecule type" value="Genomic_DNA"/>
</dbReference>
<dbReference type="AlphaFoldDB" id="A0A937F5B8"/>
<dbReference type="RefSeq" id="WP_202244486.1">
    <property type="nucleotide sequence ID" value="NZ_JAESIY010000005.1"/>
</dbReference>
<evidence type="ECO:0000313" key="2">
    <source>
        <dbReference type="Proteomes" id="UP000659388"/>
    </source>
</evidence>
<evidence type="ECO:0000313" key="1">
    <source>
        <dbReference type="EMBL" id="MBL3656702.1"/>
    </source>
</evidence>
<accession>A0A937F5B8</accession>
<keyword evidence="2" id="KW-1185">Reference proteome</keyword>
<dbReference type="Proteomes" id="UP000659388">
    <property type="component" value="Unassembled WGS sequence"/>
</dbReference>
<proteinExistence type="predicted"/>
<sequence length="123" mass="14264">MMTSCDYYDTRLWIKNSTDHEISYSTGLDITPNLSEVNVTDYHFNNAIPPGGSENLVKPGSTKGWSFFIADSKNQKLNLFVYSIDSLRKYQSVDTLIKKHIYTKHSFTEKELENMDWEVIIKD</sequence>
<gene>
    <name evidence="1" type="ORF">JL102_11210</name>
</gene>
<comment type="caution">
    <text evidence="1">The sequence shown here is derived from an EMBL/GenBank/DDBJ whole genome shotgun (WGS) entry which is preliminary data.</text>
</comment>
<organism evidence="1 2">
    <name type="scientific">Fulvivirga sediminis</name>
    <dbReference type="NCBI Taxonomy" id="2803949"/>
    <lineage>
        <taxon>Bacteria</taxon>
        <taxon>Pseudomonadati</taxon>
        <taxon>Bacteroidota</taxon>
        <taxon>Cytophagia</taxon>
        <taxon>Cytophagales</taxon>
        <taxon>Fulvivirgaceae</taxon>
        <taxon>Fulvivirga</taxon>
    </lineage>
</organism>
<name>A0A937F5B8_9BACT</name>
<reference evidence="1" key="1">
    <citation type="submission" date="2021-01" db="EMBL/GenBank/DDBJ databases">
        <title>Fulvivirga kasyanovii gen. nov., sp nov., a novel member of the phylum Bacteroidetes isolated from seawater in a mussel farm.</title>
        <authorList>
            <person name="Zhao L.-H."/>
            <person name="Wang Z.-J."/>
        </authorList>
    </citation>
    <scope>NUCLEOTIDE SEQUENCE</scope>
    <source>
        <strain evidence="1">2943</strain>
    </source>
</reference>